<feature type="DNA-binding region" description="HMG box" evidence="7">
    <location>
        <begin position="186"/>
        <end position="254"/>
    </location>
</feature>
<evidence type="ECO:0000256" key="3">
    <source>
        <dbReference type="ARBA" id="ARBA00022454"/>
    </source>
</evidence>
<dbReference type="Gene3D" id="1.10.30.10">
    <property type="entry name" value="High mobility group box domain"/>
    <property type="match status" value="1"/>
</dbReference>
<dbReference type="InterPro" id="IPR051365">
    <property type="entry name" value="TOX_HMG-box_domain"/>
</dbReference>
<dbReference type="InterPro" id="IPR009071">
    <property type="entry name" value="HMG_box_dom"/>
</dbReference>
<evidence type="ECO:0000313" key="10">
    <source>
        <dbReference type="EMBL" id="KAK5893307.1"/>
    </source>
</evidence>
<evidence type="ECO:0000259" key="9">
    <source>
        <dbReference type="PROSITE" id="PS50118"/>
    </source>
</evidence>
<dbReference type="InterPro" id="IPR036910">
    <property type="entry name" value="HMG_box_dom_sf"/>
</dbReference>
<keyword evidence="11" id="KW-1185">Reference proteome</keyword>
<keyword evidence="4" id="KW-0597">Phosphoprotein</keyword>
<reference evidence="10 11" key="1">
    <citation type="journal article" date="2023" name="Mol. Biol. Evol.">
        <title>Genomics of Secondarily Temperate Adaptation in the Only Non-Antarctic Icefish.</title>
        <authorList>
            <person name="Rivera-Colon A.G."/>
            <person name="Rayamajhi N."/>
            <person name="Minhas B.F."/>
            <person name="Madrigal G."/>
            <person name="Bilyk K.T."/>
            <person name="Yoon V."/>
            <person name="Hune M."/>
            <person name="Gregory S."/>
            <person name="Cheng C.H.C."/>
            <person name="Catchen J.M."/>
        </authorList>
    </citation>
    <scope>NUCLEOTIDE SEQUENCE [LARGE SCALE GENOMIC DNA]</scope>
    <source>
        <tissue evidence="10">White muscle</tissue>
    </source>
</reference>
<name>A0AAN8BYE8_CHAGU</name>
<evidence type="ECO:0000313" key="11">
    <source>
        <dbReference type="Proteomes" id="UP001331515"/>
    </source>
</evidence>
<dbReference type="CDD" id="cd21995">
    <property type="entry name" value="HMG-box_TOX-like"/>
    <property type="match status" value="1"/>
</dbReference>
<dbReference type="Pfam" id="PF00505">
    <property type="entry name" value="HMG_box"/>
    <property type="match status" value="1"/>
</dbReference>
<feature type="region of interest" description="Disordered" evidence="8">
    <location>
        <begin position="165"/>
        <end position="189"/>
    </location>
</feature>
<sequence>MIEEIDTLFTSTFLDTLSQEMESLGVVNQSEGNALSGSSLEMGRSTETLSLTLNPIGSPFSSSSAVNIDVPLGDVQLTTIDVSDLRSQLGIGLGVWNINPQRQAHQNPLSDTASPNSLLQNDETDDCLTVESPVYSTVSPGVFSLDPSFSESPLSAPISSITSIVGRKEGAGRKKRKKKKKDPNEPRKPVSAYTLFFKDSRAAIKGQNPKATFGEVSKIVASMWDSLGEEQKQVYKRKNEAAKKDYLKVLTEYRAGQISQVPTEVTPSSPPTASLTFIATSASNHIEQTTRPQQYNPEENTITNICTSNIILDVPQVTTRSRTGAIKPQPPPFTAPLPNHPTVTKIIIKQMKLPSGVVWMTGASPCQPSPHRILKINPLKSKVQQTMQAPPSLQAEPQVSTSTILTPLQIKVVPMSKEAILETSASESPTLGSTVQVGQLAGEEAEDGMEVQVNVAPVQSVTPIASCNVCVRSGCTNPAVQSNDWDYEYCSNECVATHCSDEFMAWCAIRGPNSTTVT</sequence>
<organism evidence="10 11">
    <name type="scientific">Champsocephalus gunnari</name>
    <name type="common">Mackerel icefish</name>
    <dbReference type="NCBI Taxonomy" id="52237"/>
    <lineage>
        <taxon>Eukaryota</taxon>
        <taxon>Metazoa</taxon>
        <taxon>Chordata</taxon>
        <taxon>Craniata</taxon>
        <taxon>Vertebrata</taxon>
        <taxon>Euteleostomi</taxon>
        <taxon>Actinopterygii</taxon>
        <taxon>Neopterygii</taxon>
        <taxon>Teleostei</taxon>
        <taxon>Neoteleostei</taxon>
        <taxon>Acanthomorphata</taxon>
        <taxon>Eupercaria</taxon>
        <taxon>Perciformes</taxon>
        <taxon>Notothenioidei</taxon>
        <taxon>Channichthyidae</taxon>
        <taxon>Champsocephalus</taxon>
    </lineage>
</organism>
<protein>
    <recommendedName>
        <fullName evidence="9">HMG box domain-containing protein</fullName>
    </recommendedName>
</protein>
<dbReference type="EMBL" id="JAURVH010001535">
    <property type="protein sequence ID" value="KAK5893307.1"/>
    <property type="molecule type" value="Genomic_DNA"/>
</dbReference>
<evidence type="ECO:0000256" key="5">
    <source>
        <dbReference type="ARBA" id="ARBA00023125"/>
    </source>
</evidence>
<dbReference type="PANTHER" id="PTHR45781:SF2">
    <property type="entry name" value="TOX HIGH MOBILITY GROUP BOX FAMILY MEMBER 4"/>
    <property type="match status" value="1"/>
</dbReference>
<dbReference type="GO" id="GO:0031490">
    <property type="term" value="F:chromatin DNA binding"/>
    <property type="evidence" value="ECO:0007669"/>
    <property type="project" value="TreeGrafter"/>
</dbReference>
<dbReference type="AlphaFoldDB" id="A0AAN8BYE8"/>
<proteinExistence type="predicted"/>
<keyword evidence="3" id="KW-0158">Chromosome</keyword>
<dbReference type="GO" id="GO:0005634">
    <property type="term" value="C:nucleus"/>
    <property type="evidence" value="ECO:0007669"/>
    <property type="project" value="UniProtKB-SubCell"/>
</dbReference>
<dbReference type="PANTHER" id="PTHR45781">
    <property type="entry name" value="AGAP000281-PA"/>
    <property type="match status" value="1"/>
</dbReference>
<gene>
    <name evidence="10" type="ORF">CgunFtcFv8_006192</name>
</gene>
<evidence type="ECO:0000256" key="7">
    <source>
        <dbReference type="PROSITE-ProRule" id="PRU00267"/>
    </source>
</evidence>
<comment type="subcellular location">
    <subcellularLocation>
        <location evidence="2">Chromosome</location>
    </subcellularLocation>
    <subcellularLocation>
        <location evidence="1">Nucleus</location>
    </subcellularLocation>
</comment>
<dbReference type="GO" id="GO:0006357">
    <property type="term" value="P:regulation of transcription by RNA polymerase II"/>
    <property type="evidence" value="ECO:0007669"/>
    <property type="project" value="TreeGrafter"/>
</dbReference>
<keyword evidence="6 7" id="KW-0539">Nucleus</keyword>
<comment type="caution">
    <text evidence="10">The sequence shown here is derived from an EMBL/GenBank/DDBJ whole genome shotgun (WGS) entry which is preliminary data.</text>
</comment>
<evidence type="ECO:0000256" key="1">
    <source>
        <dbReference type="ARBA" id="ARBA00004123"/>
    </source>
</evidence>
<evidence type="ECO:0000256" key="8">
    <source>
        <dbReference type="SAM" id="MobiDB-lite"/>
    </source>
</evidence>
<feature type="domain" description="HMG box" evidence="9">
    <location>
        <begin position="186"/>
        <end position="254"/>
    </location>
</feature>
<dbReference type="SMART" id="SM00398">
    <property type="entry name" value="HMG"/>
    <property type="match status" value="1"/>
</dbReference>
<accession>A0AAN8BYE8</accession>
<dbReference type="Proteomes" id="UP001331515">
    <property type="component" value="Unassembled WGS sequence"/>
</dbReference>
<evidence type="ECO:0000256" key="2">
    <source>
        <dbReference type="ARBA" id="ARBA00004286"/>
    </source>
</evidence>
<dbReference type="FunFam" id="1.10.30.10:FF:000005">
    <property type="entry name" value="TOX high mobility group box family member 3"/>
    <property type="match status" value="1"/>
</dbReference>
<evidence type="ECO:0000256" key="4">
    <source>
        <dbReference type="ARBA" id="ARBA00022553"/>
    </source>
</evidence>
<dbReference type="GO" id="GO:0005694">
    <property type="term" value="C:chromosome"/>
    <property type="evidence" value="ECO:0007669"/>
    <property type="project" value="UniProtKB-SubCell"/>
</dbReference>
<dbReference type="PROSITE" id="PS50118">
    <property type="entry name" value="HMG_BOX_2"/>
    <property type="match status" value="1"/>
</dbReference>
<keyword evidence="5 7" id="KW-0238">DNA-binding</keyword>
<dbReference type="SUPFAM" id="SSF47095">
    <property type="entry name" value="HMG-box"/>
    <property type="match status" value="1"/>
</dbReference>
<evidence type="ECO:0000256" key="6">
    <source>
        <dbReference type="ARBA" id="ARBA00023242"/>
    </source>
</evidence>